<dbReference type="InterPro" id="IPR018900">
    <property type="entry name" value="Curli_CsgE"/>
</dbReference>
<evidence type="ECO:0000313" key="5">
    <source>
        <dbReference type="Proteomes" id="UP000036458"/>
    </source>
</evidence>
<dbReference type="PATRIC" id="fig|1379910.4.peg.1166"/>
<dbReference type="RefSeq" id="WP_048920040.1">
    <property type="nucleotide sequence ID" value="NZ_CP010777.1"/>
</dbReference>
<accession>A0A0H4VMT7</accession>
<comment type="function">
    <text evidence="1">May be involved in the biogenesis of curli organelles.</text>
</comment>
<evidence type="ECO:0000256" key="2">
    <source>
        <dbReference type="ARBA" id="ARBA00014024"/>
    </source>
</evidence>
<dbReference type="Pfam" id="PF10627">
    <property type="entry name" value="CsgE"/>
    <property type="match status" value="1"/>
</dbReference>
<keyword evidence="3" id="KW-0732">Signal</keyword>
<dbReference type="EMBL" id="CP010777">
    <property type="protein sequence ID" value="AKQ45187.1"/>
    <property type="molecule type" value="Genomic_DNA"/>
</dbReference>
<evidence type="ECO:0000256" key="1">
    <source>
        <dbReference type="ARBA" id="ARBA00003989"/>
    </source>
</evidence>
<proteinExistence type="predicted"/>
<dbReference type="AlphaFoldDB" id="A0A0H4VMT7"/>
<reference evidence="4 5" key="1">
    <citation type="submission" date="2015-01" db="EMBL/GenBank/DDBJ databases">
        <title>Rufibacter sp./DG31D/ whole genome sequencing.</title>
        <authorList>
            <person name="Kim M.K."/>
            <person name="Srinivasan S."/>
            <person name="Lee J.-J."/>
        </authorList>
    </citation>
    <scope>NUCLEOTIDE SEQUENCE [LARGE SCALE GENOMIC DNA]</scope>
    <source>
        <strain evidence="4 5">DG31D</strain>
    </source>
</reference>
<evidence type="ECO:0000256" key="3">
    <source>
        <dbReference type="ARBA" id="ARBA00022729"/>
    </source>
</evidence>
<gene>
    <name evidence="4" type="ORF">TH63_05350</name>
</gene>
<evidence type="ECO:0000313" key="4">
    <source>
        <dbReference type="EMBL" id="AKQ45187.1"/>
    </source>
</evidence>
<keyword evidence="5" id="KW-1185">Reference proteome</keyword>
<protein>
    <recommendedName>
        <fullName evidence="2">Curli production assembly/transport component CsgE</fullName>
    </recommendedName>
</protein>
<dbReference type="Proteomes" id="UP000036458">
    <property type="component" value="Chromosome"/>
</dbReference>
<name>A0A0H4VMT7_9BACT</name>
<dbReference type="STRING" id="1379910.TH63_05350"/>
<dbReference type="KEGG" id="ruf:TH63_05350"/>
<organism evidence="4 5">
    <name type="scientific">Rufibacter radiotolerans</name>
    <dbReference type="NCBI Taxonomy" id="1379910"/>
    <lineage>
        <taxon>Bacteria</taxon>
        <taxon>Pseudomonadati</taxon>
        <taxon>Bacteroidota</taxon>
        <taxon>Cytophagia</taxon>
        <taxon>Cytophagales</taxon>
        <taxon>Hymenobacteraceae</taxon>
        <taxon>Rufibacter</taxon>
    </lineage>
</organism>
<sequence length="153" mass="17393">MAYLCLAFTGVARAQVETKQDSTAKSLVNEQQNKLNEQKLKSSADLEIDGLIVDETVTKTGRNFYDIFQMQWEAPVGVKNFSITIKEKPARGNVSIVSVVVNDESVFEYQLQPRYEVIEEVANYVVTLVFDHLVNDQLTKQLEAEGKQLRELY</sequence>